<dbReference type="PANTHER" id="PTHR38438:SF1">
    <property type="entry name" value="RIBOFLAVIN TRANSPORTER RIBU"/>
    <property type="match status" value="1"/>
</dbReference>
<evidence type="ECO:0000256" key="7">
    <source>
        <dbReference type="ARBA" id="ARBA00023136"/>
    </source>
</evidence>
<feature type="transmembrane region" description="Helical" evidence="9">
    <location>
        <begin position="79"/>
        <end position="100"/>
    </location>
</feature>
<feature type="transmembrane region" description="Helical" evidence="9">
    <location>
        <begin position="12"/>
        <end position="35"/>
    </location>
</feature>
<feature type="transmembrane region" description="Helical" evidence="9">
    <location>
        <begin position="143"/>
        <end position="170"/>
    </location>
</feature>
<dbReference type="Gene3D" id="1.10.1760.20">
    <property type="match status" value="1"/>
</dbReference>
<evidence type="ECO:0000256" key="4">
    <source>
        <dbReference type="ARBA" id="ARBA00022475"/>
    </source>
</evidence>
<sequence length="185" mass="20320">MRMNSRYNRVKMTTLAMLTAISCVLVFLSFPFPLFPAFKYELADVPVLIATFAFGPLAGLLVTVLAAFVQAFILGQDTWVGFLMHVAATGCFAVVAGLLYRRNRTKKSAVLALILGTLTMTAVMALMNYIIDPLFYGMQRQAVVALMLPAIIPFNLSKAGINAVVTFFVYKKISNVIHRAEDGAR</sequence>
<evidence type="ECO:0000256" key="9">
    <source>
        <dbReference type="SAM" id="Phobius"/>
    </source>
</evidence>
<keyword evidence="5 9" id="KW-0812">Transmembrane</keyword>
<gene>
    <name evidence="10" type="ORF">FYJ64_08195</name>
</gene>
<dbReference type="InterPro" id="IPR024529">
    <property type="entry name" value="ECF_trnsprt_substrate-spec"/>
</dbReference>
<dbReference type="RefSeq" id="WP_075712729.1">
    <property type="nucleotide sequence ID" value="NZ_JAQXGS010000113.1"/>
</dbReference>
<dbReference type="EMBL" id="VUMZ01000007">
    <property type="protein sequence ID" value="MST52286.1"/>
    <property type="molecule type" value="Genomic_DNA"/>
</dbReference>
<dbReference type="GO" id="GO:0005886">
    <property type="term" value="C:plasma membrane"/>
    <property type="evidence" value="ECO:0007669"/>
    <property type="project" value="UniProtKB-SubCell"/>
</dbReference>
<organism evidence="10 11">
    <name type="scientific">Hornefia butyriciproducens</name>
    <dbReference type="NCBI Taxonomy" id="2652293"/>
    <lineage>
        <taxon>Bacteria</taxon>
        <taxon>Bacillati</taxon>
        <taxon>Bacillota</taxon>
        <taxon>Clostridia</taxon>
        <taxon>Peptostreptococcales</taxon>
        <taxon>Anaerovoracaceae</taxon>
        <taxon>Hornefia</taxon>
    </lineage>
</organism>
<evidence type="ECO:0000256" key="5">
    <source>
        <dbReference type="ARBA" id="ARBA00022692"/>
    </source>
</evidence>
<feature type="transmembrane region" description="Helical" evidence="9">
    <location>
        <begin position="47"/>
        <end position="73"/>
    </location>
</feature>
<keyword evidence="7 8" id="KW-0472">Membrane</keyword>
<dbReference type="GeneID" id="303115306"/>
<evidence type="ECO:0000313" key="10">
    <source>
        <dbReference type="EMBL" id="MST52286.1"/>
    </source>
</evidence>
<keyword evidence="6 9" id="KW-1133">Transmembrane helix</keyword>
<dbReference type="PANTHER" id="PTHR38438">
    <property type="entry name" value="RIBOFLAVIN TRANSPORTER RIBU"/>
    <property type="match status" value="1"/>
</dbReference>
<comment type="caution">
    <text evidence="10">The sequence shown here is derived from an EMBL/GenBank/DDBJ whole genome shotgun (WGS) entry which is preliminary data.</text>
</comment>
<dbReference type="PIRSF" id="PIRSF037778">
    <property type="entry name" value="UCP037778_transp_RibU"/>
    <property type="match status" value="1"/>
</dbReference>
<dbReference type="Pfam" id="PF12822">
    <property type="entry name" value="ECF_trnsprt"/>
    <property type="match status" value="1"/>
</dbReference>
<comment type="similarity">
    <text evidence="2 8">Belongs to the prokaryotic riboflavin transporter (P-RFT) (TC 2.A.87) family.</text>
</comment>
<evidence type="ECO:0000256" key="8">
    <source>
        <dbReference type="PIRNR" id="PIRNR037778"/>
    </source>
</evidence>
<dbReference type="GO" id="GO:0032217">
    <property type="term" value="F:riboflavin transmembrane transporter activity"/>
    <property type="evidence" value="ECO:0007669"/>
    <property type="project" value="UniProtKB-UniRule"/>
</dbReference>
<dbReference type="PROSITE" id="PS51257">
    <property type="entry name" value="PROKAR_LIPOPROTEIN"/>
    <property type="match status" value="1"/>
</dbReference>
<dbReference type="InterPro" id="IPR025720">
    <property type="entry name" value="RibU"/>
</dbReference>
<evidence type="ECO:0000256" key="3">
    <source>
        <dbReference type="ARBA" id="ARBA00022448"/>
    </source>
</evidence>
<dbReference type="Proteomes" id="UP000474676">
    <property type="component" value="Unassembled WGS sequence"/>
</dbReference>
<keyword evidence="11" id="KW-1185">Reference proteome</keyword>
<evidence type="ECO:0000256" key="6">
    <source>
        <dbReference type="ARBA" id="ARBA00022989"/>
    </source>
</evidence>
<comment type="subcellular location">
    <subcellularLocation>
        <location evidence="1">Cell membrane</location>
        <topology evidence="1">Multi-pass membrane protein</topology>
    </subcellularLocation>
</comment>
<evidence type="ECO:0000313" key="11">
    <source>
        <dbReference type="Proteomes" id="UP000474676"/>
    </source>
</evidence>
<keyword evidence="3 8" id="KW-0813">Transport</keyword>
<comment type="function">
    <text evidence="8">Probably a riboflavin-binding protein that interacts with the energy-coupling factor (ECF) ABC-transporter complex.</text>
</comment>
<evidence type="ECO:0000256" key="2">
    <source>
        <dbReference type="ARBA" id="ARBA00005540"/>
    </source>
</evidence>
<reference evidence="10 11" key="1">
    <citation type="submission" date="2019-08" db="EMBL/GenBank/DDBJ databases">
        <title>In-depth cultivation of the pig gut microbiome towards novel bacterial diversity and tailored functional studies.</title>
        <authorList>
            <person name="Wylensek D."/>
            <person name="Hitch T.C.A."/>
            <person name="Clavel T."/>
        </authorList>
    </citation>
    <scope>NUCLEOTIDE SEQUENCE [LARGE SCALE GENOMIC DNA]</scope>
    <source>
        <strain evidence="10 11">WCA-MUC-591-APC-3H</strain>
    </source>
</reference>
<evidence type="ECO:0000256" key="1">
    <source>
        <dbReference type="ARBA" id="ARBA00004651"/>
    </source>
</evidence>
<accession>A0A6L5Y6N2</accession>
<proteinExistence type="inferred from homology"/>
<protein>
    <recommendedName>
        <fullName evidence="8">Riboflavin transporter</fullName>
    </recommendedName>
</protein>
<name>A0A6L5Y6N2_9FIRM</name>
<dbReference type="AlphaFoldDB" id="A0A6L5Y6N2"/>
<feature type="transmembrane region" description="Helical" evidence="9">
    <location>
        <begin position="109"/>
        <end position="131"/>
    </location>
</feature>
<keyword evidence="4 8" id="KW-1003">Cell membrane</keyword>